<accession>A0A2U1F7U8</accession>
<evidence type="ECO:0000313" key="1">
    <source>
        <dbReference type="EMBL" id="PVZ08050.1"/>
    </source>
</evidence>
<evidence type="ECO:0000313" key="2">
    <source>
        <dbReference type="Proteomes" id="UP000245462"/>
    </source>
</evidence>
<proteinExistence type="predicted"/>
<dbReference type="Proteomes" id="UP000245462">
    <property type="component" value="Unassembled WGS sequence"/>
</dbReference>
<dbReference type="EMBL" id="QEKY01000016">
    <property type="protein sequence ID" value="PVZ08050.1"/>
    <property type="molecule type" value="Genomic_DNA"/>
</dbReference>
<keyword evidence="2" id="KW-1185">Reference proteome</keyword>
<organism evidence="1 2">
    <name type="scientific">Porphyromonas loveana</name>
    <dbReference type="NCBI Taxonomy" id="1884669"/>
    <lineage>
        <taxon>Bacteria</taxon>
        <taxon>Pseudomonadati</taxon>
        <taxon>Bacteroidota</taxon>
        <taxon>Bacteroidia</taxon>
        <taxon>Bacteroidales</taxon>
        <taxon>Porphyromonadaceae</taxon>
        <taxon>Porphyromonas</taxon>
    </lineage>
</organism>
<dbReference type="PROSITE" id="PS51257">
    <property type="entry name" value="PROKAR_LIPOPROTEIN"/>
    <property type="match status" value="1"/>
</dbReference>
<comment type="caution">
    <text evidence="1">The sequence shown here is derived from an EMBL/GenBank/DDBJ whole genome shotgun (WGS) entry which is preliminary data.</text>
</comment>
<sequence length="47" mass="5273">MKAMMNNKHLYMADRSPLRLSPPLSIVPWQGISACPSVYICCFSADE</sequence>
<dbReference type="AlphaFoldDB" id="A0A2U1F7U8"/>
<reference evidence="1 2" key="1">
    <citation type="submission" date="2018-04" db="EMBL/GenBank/DDBJ databases">
        <title>Genomic Encyclopedia of Type Strains, Phase IV (KMG-IV): sequencing the most valuable type-strain genomes for metagenomic binning, comparative biology and taxonomic classification.</title>
        <authorList>
            <person name="Goeker M."/>
        </authorList>
    </citation>
    <scope>NUCLEOTIDE SEQUENCE [LARGE SCALE GENOMIC DNA]</scope>
    <source>
        <strain evidence="1 2">DSM 28520</strain>
    </source>
</reference>
<protein>
    <submittedName>
        <fullName evidence="1">Uncharacterized protein</fullName>
    </submittedName>
</protein>
<gene>
    <name evidence="1" type="ORF">C7382_11634</name>
</gene>
<name>A0A2U1F7U8_9PORP</name>